<dbReference type="InterPro" id="IPR016035">
    <property type="entry name" value="Acyl_Trfase/lysoPLipase"/>
</dbReference>
<feature type="region of interest" description="Disordered" evidence="5">
    <location>
        <begin position="192"/>
        <end position="214"/>
    </location>
</feature>
<keyword evidence="3 4" id="KW-0443">Lipid metabolism</keyword>
<dbReference type="AlphaFoldDB" id="A0A1X1ZLM5"/>
<evidence type="ECO:0000256" key="3">
    <source>
        <dbReference type="ARBA" id="ARBA00023098"/>
    </source>
</evidence>
<feature type="compositionally biased region" description="Basic and acidic residues" evidence="5">
    <location>
        <begin position="261"/>
        <end position="272"/>
    </location>
</feature>
<dbReference type="Proteomes" id="UP000193108">
    <property type="component" value="Unassembled WGS sequence"/>
</dbReference>
<dbReference type="GO" id="GO:0016787">
    <property type="term" value="F:hydrolase activity"/>
    <property type="evidence" value="ECO:0007669"/>
    <property type="project" value="UniProtKB-UniRule"/>
</dbReference>
<proteinExistence type="predicted"/>
<dbReference type="InterPro" id="IPR050301">
    <property type="entry name" value="NTE"/>
</dbReference>
<protein>
    <submittedName>
        <fullName evidence="7">Esterase</fullName>
    </submittedName>
</protein>
<sequence>MTPAAETRAPRAPRVALVLGSGGARGYAHIGVIGELHDRGYDIVGISGSSMGALVGGLEAAGRLDAFAEWAKSLTQGAVLRLLDPSFTAAGVLRAEKILDVVRDIVGDIDIEELPTPYTAVATDLIAGRTVWLQRGPLHTAIRASIAIPGVIAPHVVDGRLLADGGILDPLPMAPLSAVNADLTLAVSLSGGDSTTAGPAAQDSERGVPAGRLNRMWRSTSALLDTSGARSLLDRPTARAILDRFSSGESEPGGSASLDEGEAKLGPPHERSGSASLDEGEAKLGPSHEPGGSASLDESHKPGEDEESTSGVVPKLGSFEVMNRTIDIAQAALARHQLASHPPDLLIEVPRVACRSLDFHRAAELVDVGRELAARALDAAKTP</sequence>
<name>A0A1X1ZLM5_MYCNO</name>
<dbReference type="RefSeq" id="WP_085137433.1">
    <property type="nucleotide sequence ID" value="NZ_LQPI01000023.1"/>
</dbReference>
<dbReference type="Gene3D" id="3.40.1090.10">
    <property type="entry name" value="Cytosolic phospholipase A2 catalytic domain"/>
    <property type="match status" value="2"/>
</dbReference>
<keyword evidence="8" id="KW-1185">Reference proteome</keyword>
<feature type="active site" description="Nucleophile" evidence="4">
    <location>
        <position position="50"/>
    </location>
</feature>
<dbReference type="SUPFAM" id="SSF52151">
    <property type="entry name" value="FabD/lysophospholipase-like"/>
    <property type="match status" value="1"/>
</dbReference>
<dbReference type="GO" id="GO:0016042">
    <property type="term" value="P:lipid catabolic process"/>
    <property type="evidence" value="ECO:0007669"/>
    <property type="project" value="UniProtKB-UniRule"/>
</dbReference>
<evidence type="ECO:0000313" key="7">
    <source>
        <dbReference type="EMBL" id="ORW24260.1"/>
    </source>
</evidence>
<feature type="short sequence motif" description="GXSXG" evidence="4">
    <location>
        <begin position="48"/>
        <end position="52"/>
    </location>
</feature>
<dbReference type="PANTHER" id="PTHR14226">
    <property type="entry name" value="NEUROPATHY TARGET ESTERASE/SWISS CHEESE D.MELANOGASTER"/>
    <property type="match status" value="1"/>
</dbReference>
<keyword evidence="1 4" id="KW-0378">Hydrolase</keyword>
<dbReference type="EMBL" id="LQPI01000023">
    <property type="protein sequence ID" value="ORW24260.1"/>
    <property type="molecule type" value="Genomic_DNA"/>
</dbReference>
<dbReference type="PROSITE" id="PS51635">
    <property type="entry name" value="PNPLA"/>
    <property type="match status" value="1"/>
</dbReference>
<keyword evidence="2 4" id="KW-0442">Lipid degradation</keyword>
<feature type="domain" description="PNPLA" evidence="6">
    <location>
        <begin position="17"/>
        <end position="177"/>
    </location>
</feature>
<feature type="compositionally biased region" description="Low complexity" evidence="5">
    <location>
        <begin position="247"/>
        <end position="257"/>
    </location>
</feature>
<feature type="short sequence motif" description="DGA/G" evidence="4">
    <location>
        <begin position="164"/>
        <end position="166"/>
    </location>
</feature>
<evidence type="ECO:0000256" key="2">
    <source>
        <dbReference type="ARBA" id="ARBA00022963"/>
    </source>
</evidence>
<dbReference type="STRING" id="1782.AWC18_00255"/>
<feature type="region of interest" description="Disordered" evidence="5">
    <location>
        <begin position="244"/>
        <end position="315"/>
    </location>
</feature>
<comment type="caution">
    <text evidence="7">The sequence shown here is derived from an EMBL/GenBank/DDBJ whole genome shotgun (WGS) entry which is preliminary data.</text>
</comment>
<gene>
    <name evidence="7" type="ORF">AWC18_00255</name>
</gene>
<evidence type="ECO:0000259" key="6">
    <source>
        <dbReference type="PROSITE" id="PS51635"/>
    </source>
</evidence>
<evidence type="ECO:0000256" key="1">
    <source>
        <dbReference type="ARBA" id="ARBA00022801"/>
    </source>
</evidence>
<evidence type="ECO:0000256" key="5">
    <source>
        <dbReference type="SAM" id="MobiDB-lite"/>
    </source>
</evidence>
<reference evidence="7 8" key="1">
    <citation type="submission" date="2016-01" db="EMBL/GenBank/DDBJ databases">
        <title>The new phylogeny of the genus Mycobacterium.</title>
        <authorList>
            <person name="Tarcisio F."/>
            <person name="Conor M."/>
            <person name="Antonella G."/>
            <person name="Elisabetta G."/>
            <person name="Giulia F.S."/>
            <person name="Sara T."/>
            <person name="Anna F."/>
            <person name="Clotilde B."/>
            <person name="Roberto B."/>
            <person name="Veronica D.S."/>
            <person name="Fabio R."/>
            <person name="Monica P."/>
            <person name="Olivier J."/>
            <person name="Enrico T."/>
            <person name="Nicola S."/>
        </authorList>
    </citation>
    <scope>NUCLEOTIDE SEQUENCE [LARGE SCALE GENOMIC DNA]</scope>
    <source>
        <strain evidence="7 8">DSM 44164</strain>
    </source>
</reference>
<comment type="caution">
    <text evidence="4">Lacks conserved residue(s) required for the propagation of feature annotation.</text>
</comment>
<dbReference type="Pfam" id="PF01734">
    <property type="entry name" value="Patatin"/>
    <property type="match status" value="1"/>
</dbReference>
<dbReference type="InterPro" id="IPR002641">
    <property type="entry name" value="PNPLA_dom"/>
</dbReference>
<organism evidence="7 8">
    <name type="scientific">Mycolicibacter nonchromogenicus</name>
    <name type="common">Mycobacterium nonchromogenicum</name>
    <dbReference type="NCBI Taxonomy" id="1782"/>
    <lineage>
        <taxon>Bacteria</taxon>
        <taxon>Bacillati</taxon>
        <taxon>Actinomycetota</taxon>
        <taxon>Actinomycetes</taxon>
        <taxon>Mycobacteriales</taxon>
        <taxon>Mycobacteriaceae</taxon>
        <taxon>Mycolicibacter</taxon>
    </lineage>
</organism>
<dbReference type="PANTHER" id="PTHR14226:SF76">
    <property type="entry name" value="NTE FAMILY PROTEIN RSSA"/>
    <property type="match status" value="1"/>
</dbReference>
<evidence type="ECO:0000313" key="8">
    <source>
        <dbReference type="Proteomes" id="UP000193108"/>
    </source>
</evidence>
<accession>A0A1X1ZLM5</accession>
<feature type="active site" description="Proton acceptor" evidence="4">
    <location>
        <position position="164"/>
    </location>
</feature>
<evidence type="ECO:0000256" key="4">
    <source>
        <dbReference type="PROSITE-ProRule" id="PRU01161"/>
    </source>
</evidence>